<evidence type="ECO:0000313" key="3">
    <source>
        <dbReference type="Proteomes" id="UP000319700"/>
    </source>
</evidence>
<keyword evidence="3" id="KW-1185">Reference proteome</keyword>
<sequence>MKNKLLSLFLFLGSYAAYSQVGIGTPMPNASSQLEVVASDKGVLIPRINLTGSTDVTTILNGNVNSLLVFNTASVADITPGYYYWLDNKWLRLMSNANIVNNTVIWNPLSNQFTYIDQAGNTQVISISNLVKANETLTTLIYDPVLNTLIYQDEKGVNNSVNLDLVSKNETLTKFAYDAIAKTLNYQDERGVTTSLNLVDLVGDAETKTSFIYDPIAKTLTYNAEKGTIPTVLNLVDLVGESVKTGNGLTVDASKTIGLGGTLTSNTTIATAGNTIAISGLSNIGTPIDNIVVSDPTSGVLKTISIVDLAPVTSVSTGINSNGLTIAPTTGNVKVEIATADATTTGSLKNTDFAIFNNKIGSVTGAGAIVVDNTIPTNPIVGVNIANGTTLGVVKESAINPSVTINTNGELIANAANINLGGDVIGAANANVIAPNTITTAKILDANVTTAKIADANVTTGKIAPGTNNTVLVTDATGAVTWIDKDSFGAIADQVTISGLGTTASPFLVKDLGIVTSKLADGAVTTVKILDANVTTAKIADANVTTGKIAPGTNNTVLVTDATGAVTWIDKDSFGAIADQVTISGLGTTASPFLVKDLGIVTSKLADGAVTTVKILDANV</sequence>
<name>A0A502EII2_9FLAO</name>
<dbReference type="EMBL" id="RCZH01000015">
    <property type="protein sequence ID" value="TPG36141.1"/>
    <property type="molecule type" value="Genomic_DNA"/>
</dbReference>
<keyword evidence="1" id="KW-0732">Signal</keyword>
<dbReference type="AlphaFoldDB" id="A0A502EII2"/>
<evidence type="ECO:0008006" key="4">
    <source>
        <dbReference type="Google" id="ProtNLM"/>
    </source>
</evidence>
<dbReference type="Proteomes" id="UP000319700">
    <property type="component" value="Unassembled WGS sequence"/>
</dbReference>
<evidence type="ECO:0000256" key="1">
    <source>
        <dbReference type="SAM" id="SignalP"/>
    </source>
</evidence>
<feature type="non-terminal residue" evidence="2">
    <location>
        <position position="620"/>
    </location>
</feature>
<feature type="signal peptide" evidence="1">
    <location>
        <begin position="1"/>
        <end position="19"/>
    </location>
</feature>
<reference evidence="2 3" key="1">
    <citation type="journal article" date="2019" name="Environ. Microbiol.">
        <title>Species interactions and distinct microbial communities in high Arctic permafrost affected cryosols are associated with the CH4 and CO2 gas fluxes.</title>
        <authorList>
            <person name="Altshuler I."/>
            <person name="Hamel J."/>
            <person name="Turney S."/>
            <person name="Magnuson E."/>
            <person name="Levesque R."/>
            <person name="Greer C."/>
            <person name="Whyte L.G."/>
        </authorList>
    </citation>
    <scope>NUCLEOTIDE SEQUENCE [LARGE SCALE GENOMIC DNA]</scope>
    <source>
        <strain evidence="2 3">42</strain>
    </source>
</reference>
<gene>
    <name evidence="2" type="ORF">EAH81_20170</name>
</gene>
<evidence type="ECO:0000313" key="2">
    <source>
        <dbReference type="EMBL" id="TPG36141.1"/>
    </source>
</evidence>
<proteinExistence type="predicted"/>
<comment type="caution">
    <text evidence="2">The sequence shown here is derived from an EMBL/GenBank/DDBJ whole genome shotgun (WGS) entry which is preliminary data.</text>
</comment>
<organism evidence="2 3">
    <name type="scientific">Flavobacterium pectinovorum</name>
    <dbReference type="NCBI Taxonomy" id="29533"/>
    <lineage>
        <taxon>Bacteria</taxon>
        <taxon>Pseudomonadati</taxon>
        <taxon>Bacteroidota</taxon>
        <taxon>Flavobacteriia</taxon>
        <taxon>Flavobacteriales</taxon>
        <taxon>Flavobacteriaceae</taxon>
        <taxon>Flavobacterium</taxon>
    </lineage>
</organism>
<feature type="chain" id="PRO_5021243005" description="YD repeat-containing protein" evidence="1">
    <location>
        <begin position="20"/>
        <end position="620"/>
    </location>
</feature>
<protein>
    <recommendedName>
        <fullName evidence="4">YD repeat-containing protein</fullName>
    </recommendedName>
</protein>
<accession>A0A502EII2</accession>